<accession>A0A0F9RW11</accession>
<proteinExistence type="predicted"/>
<dbReference type="EMBL" id="LAZR01000939">
    <property type="protein sequence ID" value="KKN54182.1"/>
    <property type="molecule type" value="Genomic_DNA"/>
</dbReference>
<comment type="caution">
    <text evidence="1">The sequence shown here is derived from an EMBL/GenBank/DDBJ whole genome shotgun (WGS) entry which is preliminary data.</text>
</comment>
<gene>
    <name evidence="1" type="ORF">LCGC14_0594750</name>
</gene>
<reference evidence="1" key="1">
    <citation type="journal article" date="2015" name="Nature">
        <title>Complex archaea that bridge the gap between prokaryotes and eukaryotes.</title>
        <authorList>
            <person name="Spang A."/>
            <person name="Saw J.H."/>
            <person name="Jorgensen S.L."/>
            <person name="Zaremba-Niedzwiedzka K."/>
            <person name="Martijn J."/>
            <person name="Lind A.E."/>
            <person name="van Eijk R."/>
            <person name="Schleper C."/>
            <person name="Guy L."/>
            <person name="Ettema T.J."/>
        </authorList>
    </citation>
    <scope>NUCLEOTIDE SEQUENCE</scope>
</reference>
<organism evidence="1">
    <name type="scientific">marine sediment metagenome</name>
    <dbReference type="NCBI Taxonomy" id="412755"/>
    <lineage>
        <taxon>unclassified sequences</taxon>
        <taxon>metagenomes</taxon>
        <taxon>ecological metagenomes</taxon>
    </lineage>
</organism>
<protein>
    <submittedName>
        <fullName evidence="1">Uncharacterized protein</fullName>
    </submittedName>
</protein>
<dbReference type="AlphaFoldDB" id="A0A0F9RW11"/>
<evidence type="ECO:0000313" key="1">
    <source>
        <dbReference type="EMBL" id="KKN54182.1"/>
    </source>
</evidence>
<sequence>MSRYLTIERKYQTKNISPKANWIEPKKSFNWVSVTPALRNLKTSHTFGKLDKRGELNTTLEKYKNYILNLSSNWDGYGAQPINEETLKRAYSLIENILQYFRDKMIEISIPLVQPVPDGSIDINWENDSFELLINISSETDKQVNLYGEKINSPEEEIEMHIPYDLVESMIIKWLKKNL</sequence>
<name>A0A0F9RW11_9ZZZZ</name>